<protein>
    <submittedName>
        <fullName evidence="2">Uncharacterized protein</fullName>
    </submittedName>
</protein>
<dbReference type="AlphaFoldDB" id="A0A1G5X087"/>
<dbReference type="Proteomes" id="UP000323439">
    <property type="component" value="Unassembled WGS sequence"/>
</dbReference>
<name>A0A1G5X087_9EURY</name>
<proteinExistence type="predicted"/>
<feature type="transmembrane region" description="Helical" evidence="1">
    <location>
        <begin position="217"/>
        <end position="240"/>
    </location>
</feature>
<keyword evidence="3" id="KW-1185">Reference proteome</keyword>
<reference evidence="2 3" key="1">
    <citation type="submission" date="2016-10" db="EMBL/GenBank/DDBJ databases">
        <authorList>
            <person name="Varghese N."/>
            <person name="Submissions S."/>
        </authorList>
    </citation>
    <scope>NUCLEOTIDE SEQUENCE [LARGE SCALE GENOMIC DNA]</scope>
    <source>
        <strain evidence="2 3">DSM 16643</strain>
    </source>
</reference>
<keyword evidence="1" id="KW-0812">Transmembrane</keyword>
<sequence>MVLSDKMAVKEMKSLDVTSFTVALTGVSTLLSLIVSIILVAAISAAVPNSFGTMVYLLPTIVFLTVICGIFLYFSAAYLYNVLSKRVGTIKFEIENDTILKISTKETALIVGFSATIITAVVYLAFSLILPLILSSFITILMYAAQEALATVAYQAMLLFSNPIYIAVGIVSTLIVTTVFTLLGCYFYNILGDSERGIKVKLSEEGEFTILDSIDTLSFGIAIAAICLILNIILALIMIISGYDIFTALAQALGSFVVAFIESIIIAVAYNFLAPKIGKIKAELI</sequence>
<feature type="transmembrane region" description="Helical" evidence="1">
    <location>
        <begin position="252"/>
        <end position="273"/>
    </location>
</feature>
<feature type="transmembrane region" description="Helical" evidence="1">
    <location>
        <begin position="111"/>
        <end position="144"/>
    </location>
</feature>
<evidence type="ECO:0000313" key="3">
    <source>
        <dbReference type="Proteomes" id="UP000323439"/>
    </source>
</evidence>
<keyword evidence="1" id="KW-1133">Transmembrane helix</keyword>
<keyword evidence="1" id="KW-0472">Membrane</keyword>
<organism evidence="2 3">
    <name type="scientific">Methanobrevibacter millerae</name>
    <dbReference type="NCBI Taxonomy" id="230361"/>
    <lineage>
        <taxon>Archaea</taxon>
        <taxon>Methanobacteriati</taxon>
        <taxon>Methanobacteriota</taxon>
        <taxon>Methanomada group</taxon>
        <taxon>Methanobacteria</taxon>
        <taxon>Methanobacteriales</taxon>
        <taxon>Methanobacteriaceae</taxon>
        <taxon>Methanobrevibacter</taxon>
    </lineage>
</organism>
<gene>
    <name evidence="2" type="ORF">SAMN02910315_01862</name>
</gene>
<feature type="transmembrane region" description="Helical" evidence="1">
    <location>
        <begin position="20"/>
        <end position="43"/>
    </location>
</feature>
<feature type="transmembrane region" description="Helical" evidence="1">
    <location>
        <begin position="55"/>
        <end position="80"/>
    </location>
</feature>
<dbReference type="EMBL" id="FMXB01000015">
    <property type="protein sequence ID" value="SDA63828.1"/>
    <property type="molecule type" value="Genomic_DNA"/>
</dbReference>
<accession>A0A1G5X087</accession>
<feature type="transmembrane region" description="Helical" evidence="1">
    <location>
        <begin position="164"/>
        <end position="191"/>
    </location>
</feature>
<evidence type="ECO:0000313" key="2">
    <source>
        <dbReference type="EMBL" id="SDA63828.1"/>
    </source>
</evidence>
<evidence type="ECO:0000256" key="1">
    <source>
        <dbReference type="SAM" id="Phobius"/>
    </source>
</evidence>